<dbReference type="Proteomes" id="UP000181976">
    <property type="component" value="Unassembled WGS sequence"/>
</dbReference>
<evidence type="ECO:0000256" key="2">
    <source>
        <dbReference type="ARBA" id="ARBA00012052"/>
    </source>
</evidence>
<evidence type="ECO:0000256" key="8">
    <source>
        <dbReference type="ARBA" id="ARBA00032554"/>
    </source>
</evidence>
<evidence type="ECO:0000256" key="7">
    <source>
        <dbReference type="ARBA" id="ARBA00022840"/>
    </source>
</evidence>
<dbReference type="OrthoDB" id="9809438at2"/>
<comment type="pathway">
    <text evidence="9">Isoprenoid biosynthesis; isopentenyl diphosphate biosynthesis via DXP pathway; isopentenyl diphosphate from 1-deoxy-D-xylulose 5-phosphate: step 3/6.</text>
</comment>
<dbReference type="eggNOG" id="COG1947">
    <property type="taxonomic scope" value="Bacteria"/>
</dbReference>
<keyword evidence="7 9" id="KW-0067">ATP-binding</keyword>
<comment type="similarity">
    <text evidence="1 9">Belongs to the GHMP kinase family. IspE subfamily.</text>
</comment>
<evidence type="ECO:0000256" key="4">
    <source>
        <dbReference type="ARBA" id="ARBA00022679"/>
    </source>
</evidence>
<dbReference type="UniPathway" id="UPA00056">
    <property type="reaction ID" value="UER00094"/>
</dbReference>
<dbReference type="STRING" id="385682.SAMN05444380_11141"/>
<feature type="active site" evidence="9">
    <location>
        <position position="136"/>
    </location>
</feature>
<dbReference type="InterPro" id="IPR013750">
    <property type="entry name" value="GHMP_kinase_C_dom"/>
</dbReference>
<name>A0A1I2AE93_9BACT</name>
<sequence length="271" mass="30344">MVVFPNAKINLGLFVTEKRPDGFHNIETVFVPVKGFRDVLEVIDNKTDESDHFSTSGINVENSTDDNLVIKALRLLRENHPIPPLKIHLHKNIPAGAGLGGGSADAAFMLKLLNEQYGLNLQQEELEENAARLGADCAFFIRNYPLVARGKGNVFSSIDLSLSDKWIMIVIPPVGLSTPEAYRNIKPKQPDKNIENILKEPVDTWHKNLFNDFEDNAITQYPELRQIKSTLYNHGAIYASMSGSGSAIYGIFPQKTDISWPENYTIWHGKL</sequence>
<dbReference type="InterPro" id="IPR006204">
    <property type="entry name" value="GHMP_kinase_N_dom"/>
</dbReference>
<dbReference type="InterPro" id="IPR014721">
    <property type="entry name" value="Ribsml_uS5_D2-typ_fold_subgr"/>
</dbReference>
<gene>
    <name evidence="9" type="primary">ispE</name>
    <name evidence="12" type="ORF">SAMN05444380_11141</name>
</gene>
<comment type="function">
    <text evidence="9">Catalyzes the phosphorylation of the position 2 hydroxy group of 4-diphosphocytidyl-2C-methyl-D-erythritol.</text>
</comment>
<dbReference type="GO" id="GO:0005524">
    <property type="term" value="F:ATP binding"/>
    <property type="evidence" value="ECO:0007669"/>
    <property type="project" value="UniProtKB-UniRule"/>
</dbReference>
<accession>A0A1I2AE93</accession>
<keyword evidence="4 9" id="KW-0808">Transferase</keyword>
<dbReference type="FunCoup" id="A0A1I2AE93">
    <property type="interactions" value="251"/>
</dbReference>
<dbReference type="InParanoid" id="A0A1I2AE93"/>
<evidence type="ECO:0000313" key="13">
    <source>
        <dbReference type="Proteomes" id="UP000181976"/>
    </source>
</evidence>
<keyword evidence="6 9" id="KW-0418">Kinase</keyword>
<feature type="active site" evidence="9">
    <location>
        <position position="8"/>
    </location>
</feature>
<evidence type="ECO:0000256" key="3">
    <source>
        <dbReference type="ARBA" id="ARBA00017473"/>
    </source>
</evidence>
<dbReference type="GO" id="GO:0050515">
    <property type="term" value="F:4-(cytidine 5'-diphospho)-2-C-methyl-D-erythritol kinase activity"/>
    <property type="evidence" value="ECO:0007669"/>
    <property type="project" value="UniProtKB-UniRule"/>
</dbReference>
<keyword evidence="9" id="KW-0414">Isoprene biosynthesis</keyword>
<dbReference type="RefSeq" id="WP_010526494.1">
    <property type="nucleotide sequence ID" value="NZ_AFSL01000009.1"/>
</dbReference>
<dbReference type="InterPro" id="IPR036554">
    <property type="entry name" value="GHMP_kinase_C_sf"/>
</dbReference>
<evidence type="ECO:0000259" key="10">
    <source>
        <dbReference type="Pfam" id="PF00288"/>
    </source>
</evidence>
<evidence type="ECO:0000256" key="9">
    <source>
        <dbReference type="HAMAP-Rule" id="MF_00061"/>
    </source>
</evidence>
<feature type="binding site" evidence="9">
    <location>
        <begin position="94"/>
        <end position="104"/>
    </location>
    <ligand>
        <name>ATP</name>
        <dbReference type="ChEBI" id="CHEBI:30616"/>
    </ligand>
</feature>
<feature type="domain" description="GHMP kinase C-terminal" evidence="11">
    <location>
        <begin position="194"/>
        <end position="257"/>
    </location>
</feature>
<dbReference type="GO" id="GO:0019288">
    <property type="term" value="P:isopentenyl diphosphate biosynthetic process, methylerythritol 4-phosphate pathway"/>
    <property type="evidence" value="ECO:0007669"/>
    <property type="project" value="UniProtKB-UniRule"/>
</dbReference>
<evidence type="ECO:0000259" key="11">
    <source>
        <dbReference type="Pfam" id="PF08544"/>
    </source>
</evidence>
<dbReference type="EMBL" id="FONA01000011">
    <property type="protein sequence ID" value="SFE42291.1"/>
    <property type="molecule type" value="Genomic_DNA"/>
</dbReference>
<dbReference type="Pfam" id="PF00288">
    <property type="entry name" value="GHMP_kinases_N"/>
    <property type="match status" value="1"/>
</dbReference>
<feature type="domain" description="GHMP kinase N-terminal" evidence="10">
    <location>
        <begin position="67"/>
        <end position="141"/>
    </location>
</feature>
<comment type="catalytic activity">
    <reaction evidence="9">
        <text>4-CDP-2-C-methyl-D-erythritol + ATP = 4-CDP-2-C-methyl-D-erythritol 2-phosphate + ADP + H(+)</text>
        <dbReference type="Rhea" id="RHEA:18437"/>
        <dbReference type="ChEBI" id="CHEBI:15378"/>
        <dbReference type="ChEBI" id="CHEBI:30616"/>
        <dbReference type="ChEBI" id="CHEBI:57823"/>
        <dbReference type="ChEBI" id="CHEBI:57919"/>
        <dbReference type="ChEBI" id="CHEBI:456216"/>
        <dbReference type="EC" id="2.7.1.148"/>
    </reaction>
</comment>
<dbReference type="Gene3D" id="3.30.70.890">
    <property type="entry name" value="GHMP kinase, C-terminal domain"/>
    <property type="match status" value="1"/>
</dbReference>
<dbReference type="EC" id="2.7.1.148" evidence="2 9"/>
<dbReference type="HAMAP" id="MF_00061">
    <property type="entry name" value="IspE"/>
    <property type="match status" value="1"/>
</dbReference>
<dbReference type="SUPFAM" id="SSF54211">
    <property type="entry name" value="Ribosomal protein S5 domain 2-like"/>
    <property type="match status" value="1"/>
</dbReference>
<dbReference type="NCBIfam" id="TIGR00154">
    <property type="entry name" value="ispE"/>
    <property type="match status" value="1"/>
</dbReference>
<keyword evidence="13" id="KW-1185">Reference proteome</keyword>
<dbReference type="PANTHER" id="PTHR43527">
    <property type="entry name" value="4-DIPHOSPHOCYTIDYL-2-C-METHYL-D-ERYTHRITOL KINASE, CHLOROPLASTIC"/>
    <property type="match status" value="1"/>
</dbReference>
<evidence type="ECO:0000313" key="12">
    <source>
        <dbReference type="EMBL" id="SFE42291.1"/>
    </source>
</evidence>
<keyword evidence="5 9" id="KW-0547">Nucleotide-binding</keyword>
<organism evidence="12 13">
    <name type="scientific">Thermophagus xiamenensis</name>
    <dbReference type="NCBI Taxonomy" id="385682"/>
    <lineage>
        <taxon>Bacteria</taxon>
        <taxon>Pseudomonadati</taxon>
        <taxon>Bacteroidota</taxon>
        <taxon>Bacteroidia</taxon>
        <taxon>Marinilabiliales</taxon>
        <taxon>Marinilabiliaceae</taxon>
        <taxon>Thermophagus</taxon>
    </lineage>
</organism>
<evidence type="ECO:0000256" key="6">
    <source>
        <dbReference type="ARBA" id="ARBA00022777"/>
    </source>
</evidence>
<dbReference type="InterPro" id="IPR020568">
    <property type="entry name" value="Ribosomal_Su5_D2-typ_SF"/>
</dbReference>
<dbReference type="InterPro" id="IPR004424">
    <property type="entry name" value="IspE"/>
</dbReference>
<dbReference type="PANTHER" id="PTHR43527:SF2">
    <property type="entry name" value="4-DIPHOSPHOCYTIDYL-2-C-METHYL-D-ERYTHRITOL KINASE, CHLOROPLASTIC"/>
    <property type="match status" value="1"/>
</dbReference>
<protein>
    <recommendedName>
        <fullName evidence="3 9">4-diphosphocytidyl-2-C-methyl-D-erythritol kinase</fullName>
        <shortName evidence="9">CMK</shortName>
        <ecNumber evidence="2 9">2.7.1.148</ecNumber>
    </recommendedName>
    <alternativeName>
        <fullName evidence="8 9">4-(cytidine-5'-diphospho)-2-C-methyl-D-erythritol kinase</fullName>
    </alternativeName>
</protein>
<dbReference type="AlphaFoldDB" id="A0A1I2AE93"/>
<reference evidence="12 13" key="1">
    <citation type="submission" date="2016-10" db="EMBL/GenBank/DDBJ databases">
        <authorList>
            <person name="de Groot N.N."/>
        </authorList>
    </citation>
    <scope>NUCLEOTIDE SEQUENCE [LARGE SCALE GENOMIC DNA]</scope>
    <source>
        <strain evidence="12 13">DSM 19012</strain>
    </source>
</reference>
<dbReference type="SUPFAM" id="SSF55060">
    <property type="entry name" value="GHMP Kinase, C-terminal domain"/>
    <property type="match status" value="1"/>
</dbReference>
<evidence type="ECO:0000256" key="5">
    <source>
        <dbReference type="ARBA" id="ARBA00022741"/>
    </source>
</evidence>
<dbReference type="Pfam" id="PF08544">
    <property type="entry name" value="GHMP_kinases_C"/>
    <property type="match status" value="1"/>
</dbReference>
<dbReference type="Gene3D" id="3.30.230.10">
    <property type="match status" value="1"/>
</dbReference>
<dbReference type="GO" id="GO:0016114">
    <property type="term" value="P:terpenoid biosynthetic process"/>
    <property type="evidence" value="ECO:0007669"/>
    <property type="project" value="UniProtKB-UniRule"/>
</dbReference>
<dbReference type="PIRSF" id="PIRSF010376">
    <property type="entry name" value="IspE"/>
    <property type="match status" value="1"/>
</dbReference>
<proteinExistence type="inferred from homology"/>
<evidence type="ECO:0000256" key="1">
    <source>
        <dbReference type="ARBA" id="ARBA00009684"/>
    </source>
</evidence>